<dbReference type="SMART" id="SM00833">
    <property type="entry name" value="CobW_C"/>
    <property type="match status" value="1"/>
</dbReference>
<dbReference type="InterPro" id="IPR051316">
    <property type="entry name" value="Zinc-reg_GTPase_activator"/>
</dbReference>
<keyword evidence="1" id="KW-0547">Nucleotide-binding</keyword>
<evidence type="ECO:0000313" key="8">
    <source>
        <dbReference type="Proteomes" id="UP001589838"/>
    </source>
</evidence>
<evidence type="ECO:0000256" key="1">
    <source>
        <dbReference type="ARBA" id="ARBA00022741"/>
    </source>
</evidence>
<comment type="caution">
    <text evidence="7">The sequence shown here is derived from an EMBL/GenBank/DDBJ whole genome shotgun (WGS) entry which is preliminary data.</text>
</comment>
<dbReference type="Pfam" id="PF07683">
    <property type="entry name" value="CobW_C"/>
    <property type="match status" value="1"/>
</dbReference>
<evidence type="ECO:0000256" key="5">
    <source>
        <dbReference type="ARBA" id="ARBA00049117"/>
    </source>
</evidence>
<dbReference type="Proteomes" id="UP001589838">
    <property type="component" value="Unassembled WGS sequence"/>
</dbReference>
<evidence type="ECO:0000256" key="4">
    <source>
        <dbReference type="ARBA" id="ARBA00034320"/>
    </source>
</evidence>
<dbReference type="Gene3D" id="3.40.50.300">
    <property type="entry name" value="P-loop containing nucleotide triphosphate hydrolases"/>
    <property type="match status" value="1"/>
</dbReference>
<evidence type="ECO:0000313" key="7">
    <source>
        <dbReference type="EMBL" id="MFC0471963.1"/>
    </source>
</evidence>
<comment type="catalytic activity">
    <reaction evidence="5">
        <text>GTP + H2O = GDP + phosphate + H(+)</text>
        <dbReference type="Rhea" id="RHEA:19669"/>
        <dbReference type="ChEBI" id="CHEBI:15377"/>
        <dbReference type="ChEBI" id="CHEBI:15378"/>
        <dbReference type="ChEBI" id="CHEBI:37565"/>
        <dbReference type="ChEBI" id="CHEBI:43474"/>
        <dbReference type="ChEBI" id="CHEBI:58189"/>
    </reaction>
    <physiologicalReaction direction="left-to-right" evidence="5">
        <dbReference type="Rhea" id="RHEA:19670"/>
    </physiologicalReaction>
</comment>
<sequence>MDNKTVDIFILSGFLGSGKSTLLKELIQSEKRKGRRIGVLMNELGDVSIDSAIVPNNTPLKEMLNGCICCSIQGELSLQLNSLLIEHDLDVIYIEATGAAHPLEVVDACTHPTLASRVTIKAVITVVNAKQWYENKMSIKLNKLLIEQVKYADIILINKKDLVEKRILDSIKESIEEINKKAVISSVLFAKWNPSFLHTQDQQMEISNKSVKKHNHESHVHNHLHLRTVSTPVSKPIDRIQFLQWLERVQGNLFRAKGFIYLKETPGLFLFNYAYGDPVFERYTFEKQYQPVLVFIGEGLDQSCIEQGLSKLQLK</sequence>
<evidence type="ECO:0000256" key="3">
    <source>
        <dbReference type="ARBA" id="ARBA00023186"/>
    </source>
</evidence>
<name>A0ABV6KF67_9BACI</name>
<dbReference type="SUPFAM" id="SSF52540">
    <property type="entry name" value="P-loop containing nucleoside triphosphate hydrolases"/>
    <property type="match status" value="1"/>
</dbReference>
<dbReference type="CDD" id="cd03112">
    <property type="entry name" value="CobW-like"/>
    <property type="match status" value="1"/>
</dbReference>
<dbReference type="SUPFAM" id="SSF90002">
    <property type="entry name" value="Hypothetical protein YjiA, C-terminal domain"/>
    <property type="match status" value="1"/>
</dbReference>
<dbReference type="InterPro" id="IPR027417">
    <property type="entry name" value="P-loop_NTPase"/>
</dbReference>
<dbReference type="PANTHER" id="PTHR13748">
    <property type="entry name" value="COBW-RELATED"/>
    <property type="match status" value="1"/>
</dbReference>
<keyword evidence="8" id="KW-1185">Reference proteome</keyword>
<keyword evidence="3" id="KW-0143">Chaperone</keyword>
<evidence type="ECO:0000259" key="6">
    <source>
        <dbReference type="SMART" id="SM00833"/>
    </source>
</evidence>
<evidence type="ECO:0000256" key="2">
    <source>
        <dbReference type="ARBA" id="ARBA00022801"/>
    </source>
</evidence>
<proteinExistence type="inferred from homology"/>
<reference evidence="7 8" key="1">
    <citation type="submission" date="2024-09" db="EMBL/GenBank/DDBJ databases">
        <authorList>
            <person name="Sun Q."/>
            <person name="Mori K."/>
        </authorList>
    </citation>
    <scope>NUCLEOTIDE SEQUENCE [LARGE SCALE GENOMIC DNA]</scope>
    <source>
        <strain evidence="7 8">NCAIM B.02610</strain>
    </source>
</reference>
<comment type="similarity">
    <text evidence="4">Belongs to the SIMIBI class G3E GTPase family. ZNG1 subfamily.</text>
</comment>
<dbReference type="EMBL" id="JBHLUX010000038">
    <property type="protein sequence ID" value="MFC0471963.1"/>
    <property type="molecule type" value="Genomic_DNA"/>
</dbReference>
<dbReference type="PANTHER" id="PTHR13748:SF62">
    <property type="entry name" value="COBW DOMAIN-CONTAINING PROTEIN"/>
    <property type="match status" value="1"/>
</dbReference>
<dbReference type="RefSeq" id="WP_335961153.1">
    <property type="nucleotide sequence ID" value="NZ_JAXBLX010000014.1"/>
</dbReference>
<gene>
    <name evidence="7" type="ORF">ACFFHM_16035</name>
</gene>
<dbReference type="InterPro" id="IPR011629">
    <property type="entry name" value="CobW-like_C"/>
</dbReference>
<organism evidence="7 8">
    <name type="scientific">Halalkalibacter kiskunsagensis</name>
    <dbReference type="NCBI Taxonomy" id="1548599"/>
    <lineage>
        <taxon>Bacteria</taxon>
        <taxon>Bacillati</taxon>
        <taxon>Bacillota</taxon>
        <taxon>Bacilli</taxon>
        <taxon>Bacillales</taxon>
        <taxon>Bacillaceae</taxon>
        <taxon>Halalkalibacter</taxon>
    </lineage>
</organism>
<accession>A0ABV6KF67</accession>
<feature type="domain" description="CobW C-terminal" evidence="6">
    <location>
        <begin position="226"/>
        <end position="313"/>
    </location>
</feature>
<dbReference type="InterPro" id="IPR036627">
    <property type="entry name" value="CobW-likC_sf"/>
</dbReference>
<dbReference type="Gene3D" id="3.30.1220.10">
    <property type="entry name" value="CobW-like, C-terminal domain"/>
    <property type="match status" value="1"/>
</dbReference>
<protein>
    <submittedName>
        <fullName evidence="7">CobW family GTP-binding protein</fullName>
    </submittedName>
</protein>
<dbReference type="Pfam" id="PF02492">
    <property type="entry name" value="cobW"/>
    <property type="match status" value="1"/>
</dbReference>
<dbReference type="InterPro" id="IPR003495">
    <property type="entry name" value="CobW/HypB/UreG_nucleotide-bd"/>
</dbReference>
<keyword evidence="2" id="KW-0378">Hydrolase</keyword>